<name>A0ACA9PX66_9GLOM</name>
<reference evidence="1" key="1">
    <citation type="submission" date="2021-06" db="EMBL/GenBank/DDBJ databases">
        <authorList>
            <person name="Kallberg Y."/>
            <person name="Tangrot J."/>
            <person name="Rosling A."/>
        </authorList>
    </citation>
    <scope>NUCLEOTIDE SEQUENCE</scope>
    <source>
        <strain evidence="1">AU212A</strain>
    </source>
</reference>
<feature type="non-terminal residue" evidence="1">
    <location>
        <position position="54"/>
    </location>
</feature>
<evidence type="ECO:0000313" key="2">
    <source>
        <dbReference type="Proteomes" id="UP000789860"/>
    </source>
</evidence>
<proteinExistence type="predicted"/>
<protein>
    <submittedName>
        <fullName evidence="1">7884_t:CDS:1</fullName>
    </submittedName>
</protein>
<organism evidence="1 2">
    <name type="scientific">Scutellospora calospora</name>
    <dbReference type="NCBI Taxonomy" id="85575"/>
    <lineage>
        <taxon>Eukaryota</taxon>
        <taxon>Fungi</taxon>
        <taxon>Fungi incertae sedis</taxon>
        <taxon>Mucoromycota</taxon>
        <taxon>Glomeromycotina</taxon>
        <taxon>Glomeromycetes</taxon>
        <taxon>Diversisporales</taxon>
        <taxon>Gigasporaceae</taxon>
        <taxon>Scutellospora</taxon>
    </lineage>
</organism>
<gene>
    <name evidence="1" type="ORF">SCALOS_LOCUS11416</name>
</gene>
<accession>A0ACA9PX66</accession>
<dbReference type="Proteomes" id="UP000789860">
    <property type="component" value="Unassembled WGS sequence"/>
</dbReference>
<evidence type="ECO:0000313" key="1">
    <source>
        <dbReference type="EMBL" id="CAG8725610.1"/>
    </source>
</evidence>
<comment type="caution">
    <text evidence="1">The sequence shown here is derived from an EMBL/GenBank/DDBJ whole genome shotgun (WGS) entry which is preliminary data.</text>
</comment>
<dbReference type="EMBL" id="CAJVPM010049691">
    <property type="protein sequence ID" value="CAG8725610.1"/>
    <property type="molecule type" value="Genomic_DNA"/>
</dbReference>
<feature type="non-terminal residue" evidence="1">
    <location>
        <position position="1"/>
    </location>
</feature>
<sequence length="54" mass="6406">VYSSNVYYPPKPPRGQDETYDPVNLPLRSYNEFRNQIQEIQNAQTILEQNHAIR</sequence>
<keyword evidence="2" id="KW-1185">Reference proteome</keyword>